<feature type="signal peptide" evidence="1">
    <location>
        <begin position="1"/>
        <end position="20"/>
    </location>
</feature>
<name>A0A7W0CMM4_9ACTN</name>
<feature type="chain" id="PRO_5030506731" description="DUF3515 domain-containing protein" evidence="1">
    <location>
        <begin position="21"/>
        <end position="140"/>
    </location>
</feature>
<dbReference type="Proteomes" id="UP000530928">
    <property type="component" value="Unassembled WGS sequence"/>
</dbReference>
<keyword evidence="3" id="KW-1185">Reference proteome</keyword>
<evidence type="ECO:0000313" key="3">
    <source>
        <dbReference type="Proteomes" id="UP000530928"/>
    </source>
</evidence>
<accession>A0A7W0CMM4</accession>
<comment type="caution">
    <text evidence="2">The sequence shown here is derived from an EMBL/GenBank/DDBJ whole genome shotgun (WGS) entry which is preliminary data.</text>
</comment>
<reference evidence="2 3" key="1">
    <citation type="submission" date="2020-07" db="EMBL/GenBank/DDBJ databases">
        <title>Genomic Encyclopedia of Type Strains, Phase IV (KMG-IV): sequencing the most valuable type-strain genomes for metagenomic binning, comparative biology and taxonomic classification.</title>
        <authorList>
            <person name="Goeker M."/>
        </authorList>
    </citation>
    <scope>NUCLEOTIDE SEQUENCE [LARGE SCALE GENOMIC DNA]</scope>
    <source>
        <strain evidence="2 3">DSM 45533</strain>
    </source>
</reference>
<evidence type="ECO:0000313" key="2">
    <source>
        <dbReference type="EMBL" id="MBA2893998.1"/>
    </source>
</evidence>
<dbReference type="AlphaFoldDB" id="A0A7W0CMM4"/>
<protein>
    <recommendedName>
        <fullName evidence="4">DUF3515 domain-containing protein</fullName>
    </recommendedName>
</protein>
<dbReference type="PROSITE" id="PS51257">
    <property type="entry name" value="PROKAR_LIPOPROTEIN"/>
    <property type="match status" value="1"/>
</dbReference>
<dbReference type="RefSeq" id="WP_181612736.1">
    <property type="nucleotide sequence ID" value="NZ_BAABAM010000005.1"/>
</dbReference>
<dbReference type="InterPro" id="IPR021903">
    <property type="entry name" value="DUF3515"/>
</dbReference>
<proteinExistence type="predicted"/>
<gene>
    <name evidence="2" type="ORF">HNR30_005359</name>
</gene>
<evidence type="ECO:0000256" key="1">
    <source>
        <dbReference type="SAM" id="SignalP"/>
    </source>
</evidence>
<sequence length="140" mass="14472">MRSFALLTLFALAGCGAAVQVEPPVPQGEAAAACARLDGSLPAQLAGLERGRSSPESAYVAVWGDGEIALRCGVSRPSQMAPTDQLLEINGVGWYADPDTPTLFTAVTDTAYVEVTAARTHEPAEVLADLSEPVKTATTG</sequence>
<dbReference type="EMBL" id="JACDUR010000005">
    <property type="protein sequence ID" value="MBA2893998.1"/>
    <property type="molecule type" value="Genomic_DNA"/>
</dbReference>
<dbReference type="Pfam" id="PF12028">
    <property type="entry name" value="DUF3515"/>
    <property type="match status" value="1"/>
</dbReference>
<organism evidence="2 3">
    <name type="scientific">Nonomuraea soli</name>
    <dbReference type="NCBI Taxonomy" id="1032476"/>
    <lineage>
        <taxon>Bacteria</taxon>
        <taxon>Bacillati</taxon>
        <taxon>Actinomycetota</taxon>
        <taxon>Actinomycetes</taxon>
        <taxon>Streptosporangiales</taxon>
        <taxon>Streptosporangiaceae</taxon>
        <taxon>Nonomuraea</taxon>
    </lineage>
</organism>
<evidence type="ECO:0008006" key="4">
    <source>
        <dbReference type="Google" id="ProtNLM"/>
    </source>
</evidence>
<keyword evidence="1" id="KW-0732">Signal</keyword>